<comment type="caution">
    <text evidence="1">The sequence shown here is derived from an EMBL/GenBank/DDBJ whole genome shotgun (WGS) entry which is preliminary data.</text>
</comment>
<protein>
    <submittedName>
        <fullName evidence="1">DUF3368 domain-containing protein</fullName>
    </submittedName>
</protein>
<dbReference type="PANTHER" id="PTHR39550:SF1">
    <property type="entry name" value="SLL0658 PROTEIN"/>
    <property type="match status" value="1"/>
</dbReference>
<keyword evidence="2" id="KW-1185">Reference proteome</keyword>
<evidence type="ECO:0000313" key="1">
    <source>
        <dbReference type="EMBL" id="MBF9219934.1"/>
    </source>
</evidence>
<gene>
    <name evidence="1" type="ORF">I2H31_02355</name>
</gene>
<reference evidence="1 2" key="1">
    <citation type="submission" date="2020-11" db="EMBL/GenBank/DDBJ databases">
        <authorList>
            <person name="Kim M.K."/>
        </authorList>
    </citation>
    <scope>NUCLEOTIDE SEQUENCE [LARGE SCALE GENOMIC DNA]</scope>
    <source>
        <strain evidence="1 2">BT662</strain>
    </source>
</reference>
<proteinExistence type="predicted"/>
<evidence type="ECO:0000313" key="2">
    <source>
        <dbReference type="Proteomes" id="UP000618931"/>
    </source>
</evidence>
<organism evidence="1 2">
    <name type="scientific">Hymenobacter ruricola</name>
    <dbReference type="NCBI Taxonomy" id="2791023"/>
    <lineage>
        <taxon>Bacteria</taxon>
        <taxon>Pseudomonadati</taxon>
        <taxon>Bacteroidota</taxon>
        <taxon>Cytophagia</taxon>
        <taxon>Cytophagales</taxon>
        <taxon>Hymenobacteraceae</taxon>
        <taxon>Hymenobacter</taxon>
    </lineage>
</organism>
<dbReference type="RefSeq" id="WP_196291391.1">
    <property type="nucleotide sequence ID" value="NZ_JADQDM010000001.1"/>
</dbReference>
<dbReference type="Proteomes" id="UP000618931">
    <property type="component" value="Unassembled WGS sequence"/>
</dbReference>
<dbReference type="EMBL" id="JADQDM010000001">
    <property type="protein sequence ID" value="MBF9219934.1"/>
    <property type="molecule type" value="Genomic_DNA"/>
</dbReference>
<sequence>MPELIIADASCLIVLTKIGQLDLLRQLYGTATTTPVVAAEYGLPLPEWIRQEAAIDAAREQLLALLVDAGEASAIALALERPGCTLILDDYKARKTAEKLSIQLTGTFGVLLRAKRQGLVSAVKPLLDQIRQTNFRFSDALEIAVLKQAGE</sequence>
<dbReference type="PANTHER" id="PTHR39550">
    <property type="entry name" value="SLL0658 PROTEIN"/>
    <property type="match status" value="1"/>
</dbReference>
<dbReference type="InterPro" id="IPR021799">
    <property type="entry name" value="PIN-like_prokaryotic"/>
</dbReference>
<name>A0ABS0HZ60_9BACT</name>
<accession>A0ABS0HZ60</accession>
<dbReference type="Pfam" id="PF11848">
    <property type="entry name" value="DUF3368"/>
    <property type="match status" value="1"/>
</dbReference>